<accession>A0ABS5VHM0</accession>
<comment type="caution">
    <text evidence="1">The sequence shown here is derived from an EMBL/GenBank/DDBJ whole genome shotgun (WGS) entry which is preliminary data.</text>
</comment>
<gene>
    <name evidence="1" type="ORF">KK097_10865</name>
</gene>
<dbReference type="Proteomes" id="UP001519641">
    <property type="component" value="Unassembled WGS sequence"/>
</dbReference>
<name>A0ABS5VHM0_9MICO</name>
<proteinExistence type="predicted"/>
<evidence type="ECO:0008006" key="3">
    <source>
        <dbReference type="Google" id="ProtNLM"/>
    </source>
</evidence>
<dbReference type="RefSeq" id="WP_214544747.1">
    <property type="nucleotide sequence ID" value="NZ_JAHEWS010000015.1"/>
</dbReference>
<evidence type="ECO:0000313" key="1">
    <source>
        <dbReference type="EMBL" id="MBT1588315.1"/>
    </source>
</evidence>
<sequence length="376" mass="42691">MTTSTIRVDHRADPSRLISAGILAFLPQLRDVDVWLQVHWLFGPHVLVNVTGDRPAVDEAQTRLVDHVSAWLAETPSSADFDEVAWVDRSVELGRLELVPGPHAPIRPDNRVEVVDRRLDTFIRDEAVFEAKGRVLARAMRDPRFVQMTERSPAENADSVYTAMCIIATSYPKWGLVSGYQAFLSHWKEQLHWSDPSGRAESVLRASFHRQKEDLVRRLEALHGGARPTSDDGAFWVEWRVAASDEADRLAAREQVLPYPLPERHERAVSIDDDTGRRWSGSDERAYSDFHAQFRRLDFTKLGNGTDFAAYRYLINCFFDLLPLLGVTPAQRYTLAFYLTEAAQIVVGETWRETIERAVTRQQGLADATPTLPWKG</sequence>
<evidence type="ECO:0000313" key="2">
    <source>
        <dbReference type="Proteomes" id="UP001519641"/>
    </source>
</evidence>
<reference evidence="1 2" key="1">
    <citation type="submission" date="2021-05" db="EMBL/GenBank/DDBJ databases">
        <title>Whole genome sequence of Curtobacterium flaccumfaciens pv. flaccumfaciens strain CFBP 8819.</title>
        <authorList>
            <person name="Osdaghi E."/>
            <person name="Taghouti G."/>
            <person name="Portier P."/>
            <person name="Fazliarab A."/>
            <person name="Taghavi S.M."/>
            <person name="Briand M."/>
            <person name="Le-Saux M."/>
            <person name="Jacques M.-A."/>
        </authorList>
    </citation>
    <scope>NUCLEOTIDE SEQUENCE [LARGE SCALE GENOMIC DNA]</scope>
    <source>
        <strain evidence="1 2">CFBP 8819</strain>
    </source>
</reference>
<dbReference type="EMBL" id="JAHEWS010000015">
    <property type="protein sequence ID" value="MBT1588315.1"/>
    <property type="molecule type" value="Genomic_DNA"/>
</dbReference>
<keyword evidence="2" id="KW-1185">Reference proteome</keyword>
<organism evidence="1 2">
    <name type="scientific">Curtobacterium aurantiacum</name>
    <dbReference type="NCBI Taxonomy" id="3236919"/>
    <lineage>
        <taxon>Bacteria</taxon>
        <taxon>Bacillati</taxon>
        <taxon>Actinomycetota</taxon>
        <taxon>Actinomycetes</taxon>
        <taxon>Micrococcales</taxon>
        <taxon>Microbacteriaceae</taxon>
        <taxon>Curtobacterium</taxon>
    </lineage>
</organism>
<protein>
    <recommendedName>
        <fullName evidence="3">Thiopeptide-type bacteriocin biosynthesis domain-containing protein</fullName>
    </recommendedName>
</protein>